<dbReference type="PATRIC" id="fig|242163.4.peg.5215"/>
<dbReference type="EMBL" id="LFJJ01000044">
    <property type="protein sequence ID" value="KND60797.1"/>
    <property type="molecule type" value="Genomic_DNA"/>
</dbReference>
<dbReference type="Proteomes" id="UP000036959">
    <property type="component" value="Unassembled WGS sequence"/>
</dbReference>
<accession>A0A0L0MDM0</accession>
<evidence type="ECO:0000313" key="2">
    <source>
        <dbReference type="Proteomes" id="UP000036959"/>
    </source>
</evidence>
<sequence>MGEVIVGMFASYRDGHDALRALQAAGLKRDDAQLYRTAATAIGCDALVPPAHDEDDAEYIAHGEHQGVMGTRNRFIAGDMPSVRAASRERTLLIIKFSDELKPRAIGDVLHDHGAVAIRDATGHWRLSPFRNSARIRTMAANA</sequence>
<reference evidence="2" key="1">
    <citation type="submission" date="2015-06" db="EMBL/GenBank/DDBJ databases">
        <title>Comparative genomics of Burkholderia leaf nodule symbionts.</title>
        <authorList>
            <person name="Carlier A."/>
            <person name="Eberl L."/>
            <person name="Pinto-Carbo M."/>
        </authorList>
    </citation>
    <scope>NUCLEOTIDE SEQUENCE [LARGE SCALE GENOMIC DNA]</scope>
    <source>
        <strain evidence="2">UZHbot4</strain>
    </source>
</reference>
<proteinExistence type="predicted"/>
<comment type="caution">
    <text evidence="1">The sequence shown here is derived from an EMBL/GenBank/DDBJ whole genome shotgun (WGS) entry which is preliminary data.</text>
</comment>
<keyword evidence="2" id="KW-1185">Reference proteome</keyword>
<dbReference type="AlphaFoldDB" id="A0A0L0MDM0"/>
<evidence type="ECO:0000313" key="1">
    <source>
        <dbReference type="EMBL" id="KND60797.1"/>
    </source>
</evidence>
<protein>
    <submittedName>
        <fullName evidence="1">Uncharacterized protein</fullName>
    </submittedName>
</protein>
<name>A0A0L0MDM0_9BURK</name>
<gene>
    <name evidence="1" type="ORF">BVER_01009</name>
</gene>
<organism evidence="1 2">
    <name type="scientific">Candidatus Burkholderia verschuerenii</name>
    <dbReference type="NCBI Taxonomy" id="242163"/>
    <lineage>
        <taxon>Bacteria</taxon>
        <taxon>Pseudomonadati</taxon>
        <taxon>Pseudomonadota</taxon>
        <taxon>Betaproteobacteria</taxon>
        <taxon>Burkholderiales</taxon>
        <taxon>Burkholderiaceae</taxon>
        <taxon>Burkholderia</taxon>
    </lineage>
</organism>
<dbReference type="OrthoDB" id="9006100at2"/>